<keyword evidence="3" id="KW-1185">Reference proteome</keyword>
<name>F2Q163_TRIEC</name>
<dbReference type="Proteomes" id="UP000009169">
    <property type="component" value="Unassembled WGS sequence"/>
</dbReference>
<gene>
    <name evidence="2" type="ORF">TEQG_06859</name>
</gene>
<dbReference type="AlphaFoldDB" id="F2Q163"/>
<proteinExistence type="predicted"/>
<evidence type="ECO:0000313" key="2">
    <source>
        <dbReference type="EMBL" id="EGE07881.1"/>
    </source>
</evidence>
<dbReference type="EMBL" id="DS995767">
    <property type="protein sequence ID" value="EGE07881.1"/>
    <property type="molecule type" value="Genomic_DNA"/>
</dbReference>
<reference evidence="3" key="1">
    <citation type="journal article" date="2012" name="MBio">
        <title>Comparative genome analysis of Trichophyton rubrum and related dermatophytes reveals candidate genes involved in infection.</title>
        <authorList>
            <person name="Martinez D.A."/>
            <person name="Oliver B.G."/>
            <person name="Graeser Y."/>
            <person name="Goldberg J.M."/>
            <person name="Li W."/>
            <person name="Martinez-Rossi N.M."/>
            <person name="Monod M."/>
            <person name="Shelest E."/>
            <person name="Barton R.C."/>
            <person name="Birch E."/>
            <person name="Brakhage A.A."/>
            <person name="Chen Z."/>
            <person name="Gurr S.J."/>
            <person name="Heiman D."/>
            <person name="Heitman J."/>
            <person name="Kosti I."/>
            <person name="Rossi A."/>
            <person name="Saif S."/>
            <person name="Samalova M."/>
            <person name="Saunders C.W."/>
            <person name="Shea T."/>
            <person name="Summerbell R.C."/>
            <person name="Xu J."/>
            <person name="Young S."/>
            <person name="Zeng Q."/>
            <person name="Birren B.W."/>
            <person name="Cuomo C.A."/>
            <person name="White T.C."/>
        </authorList>
    </citation>
    <scope>NUCLEOTIDE SEQUENCE [LARGE SCALE GENOMIC DNA]</scope>
    <source>
        <strain evidence="3">ATCC MYA-4606 / CBS 127.97</strain>
    </source>
</reference>
<evidence type="ECO:0000313" key="3">
    <source>
        <dbReference type="Proteomes" id="UP000009169"/>
    </source>
</evidence>
<feature type="compositionally biased region" description="Gly residues" evidence="1">
    <location>
        <begin position="27"/>
        <end position="37"/>
    </location>
</feature>
<feature type="region of interest" description="Disordered" evidence="1">
    <location>
        <begin position="1"/>
        <end position="37"/>
    </location>
</feature>
<protein>
    <submittedName>
        <fullName evidence="2">Uncharacterized protein</fullName>
    </submittedName>
</protein>
<dbReference type="HOGENOM" id="CLU_1797822_0_0_1"/>
<sequence>MGPLSNAEADPKRRTQDGADGTKMGQDGTGRLAGGGFFPPPPRHKSGCYGWMVLAGLLACLAQIESQAGLIHEYGRYSTILCLSAASVAGCLTDRAWVNVPSRSMGQASCRSADVPHYDEVYNQRKKQIRTTETKPAITIINNE</sequence>
<organism evidence="2 3">
    <name type="scientific">Trichophyton equinum (strain ATCC MYA-4606 / CBS 127.97)</name>
    <name type="common">Horse ringworm fungus</name>
    <dbReference type="NCBI Taxonomy" id="559882"/>
    <lineage>
        <taxon>Eukaryota</taxon>
        <taxon>Fungi</taxon>
        <taxon>Dikarya</taxon>
        <taxon>Ascomycota</taxon>
        <taxon>Pezizomycotina</taxon>
        <taxon>Eurotiomycetes</taxon>
        <taxon>Eurotiomycetidae</taxon>
        <taxon>Onygenales</taxon>
        <taxon>Arthrodermataceae</taxon>
        <taxon>Trichophyton</taxon>
    </lineage>
</organism>
<evidence type="ECO:0000256" key="1">
    <source>
        <dbReference type="SAM" id="MobiDB-lite"/>
    </source>
</evidence>
<accession>F2Q163</accession>
<dbReference type="VEuPathDB" id="FungiDB:TEQG_06859"/>